<organism evidence="3 4">
    <name type="scientific">Subtercola frigoramans</name>
    <dbReference type="NCBI Taxonomy" id="120298"/>
    <lineage>
        <taxon>Bacteria</taxon>
        <taxon>Bacillati</taxon>
        <taxon>Actinomycetota</taxon>
        <taxon>Actinomycetes</taxon>
        <taxon>Micrococcales</taxon>
        <taxon>Microbacteriaceae</taxon>
        <taxon>Subtercola</taxon>
    </lineage>
</organism>
<proteinExistence type="predicted"/>
<evidence type="ECO:0000313" key="4">
    <source>
        <dbReference type="Proteomes" id="UP000776164"/>
    </source>
</evidence>
<dbReference type="GO" id="GO:0051301">
    <property type="term" value="P:cell division"/>
    <property type="evidence" value="ECO:0007669"/>
    <property type="project" value="UniProtKB-KW"/>
</dbReference>
<gene>
    <name evidence="3" type="ORF">JOE66_000589</name>
</gene>
<keyword evidence="3" id="KW-0131">Cell cycle</keyword>
<protein>
    <submittedName>
        <fullName evidence="3">Cell division protein FtsB</fullName>
    </submittedName>
</protein>
<keyword evidence="2" id="KW-0472">Membrane</keyword>
<evidence type="ECO:0000256" key="2">
    <source>
        <dbReference type="SAM" id="Phobius"/>
    </source>
</evidence>
<dbReference type="Proteomes" id="UP000776164">
    <property type="component" value="Unassembled WGS sequence"/>
</dbReference>
<name>A0ABS2L1J3_9MICO</name>
<feature type="coiled-coil region" evidence="1">
    <location>
        <begin position="328"/>
        <end position="355"/>
    </location>
</feature>
<dbReference type="RefSeq" id="WP_205106632.1">
    <property type="nucleotide sequence ID" value="NZ_BAAAHT010000017.1"/>
</dbReference>
<keyword evidence="2" id="KW-1133">Transmembrane helix</keyword>
<evidence type="ECO:0000256" key="1">
    <source>
        <dbReference type="SAM" id="Coils"/>
    </source>
</evidence>
<dbReference type="EMBL" id="JAFBBU010000001">
    <property type="protein sequence ID" value="MBM7470955.1"/>
    <property type="molecule type" value="Genomic_DNA"/>
</dbReference>
<comment type="caution">
    <text evidence="3">The sequence shown here is derived from an EMBL/GenBank/DDBJ whole genome shotgun (WGS) entry which is preliminary data.</text>
</comment>
<keyword evidence="4" id="KW-1185">Reference proteome</keyword>
<evidence type="ECO:0000313" key="3">
    <source>
        <dbReference type="EMBL" id="MBM7470955.1"/>
    </source>
</evidence>
<sequence>MTLFDFDALADENGRTSEGWPPPPGPPRRRSLLGRVFLALAIVVAIAIPTGAIGWGIFHQRIEDQMAVWNYRPTAELAQMSTDAGLNDEGRFYFYASAPTVESASNFTAVCGSSRDDFVLLGCYNGSSIHIFDVSDARLTGIRGVTAAHEMLHAVYARLSDSDRTDLDALLEAQYSTVKDDPELSARMASYATFEPGERDNELHSIFGTELGSLSPELEAHYAHYFADRSKVVALNASFQAVFTQVQDQETALAAQLTAAGDSIDAESSKYSADIDTLNADIGTFNSRADSGDFSSEASFNTARSVIQQRSDDLKARYDSIQADIAHYDELRTQLKALDSQAAELNRSINSTLQTPAAG</sequence>
<accession>A0ABS2L1J3</accession>
<feature type="transmembrane region" description="Helical" evidence="2">
    <location>
        <begin position="36"/>
        <end position="58"/>
    </location>
</feature>
<keyword evidence="1" id="KW-0175">Coiled coil</keyword>
<keyword evidence="3" id="KW-0132">Cell division</keyword>
<reference evidence="3 4" key="1">
    <citation type="submission" date="2021-01" db="EMBL/GenBank/DDBJ databases">
        <title>Sequencing the genomes of 1000 actinobacteria strains.</title>
        <authorList>
            <person name="Klenk H.-P."/>
        </authorList>
    </citation>
    <scope>NUCLEOTIDE SEQUENCE [LARGE SCALE GENOMIC DNA]</scope>
    <source>
        <strain evidence="3 4">DSM 13057</strain>
    </source>
</reference>
<keyword evidence="2" id="KW-0812">Transmembrane</keyword>